<evidence type="ECO:0000256" key="7">
    <source>
        <dbReference type="SAM" id="Phobius"/>
    </source>
</evidence>
<evidence type="ECO:0000256" key="1">
    <source>
        <dbReference type="ARBA" id="ARBA00004167"/>
    </source>
</evidence>
<dbReference type="SMR" id="A0A314LF74"/>
<evidence type="ECO:0000256" key="5">
    <source>
        <dbReference type="ARBA" id="ARBA00022989"/>
    </source>
</evidence>
<keyword evidence="3 7" id="KW-0812">Transmembrane</keyword>
<evidence type="ECO:0000256" key="2">
    <source>
        <dbReference type="ARBA" id="ARBA00007727"/>
    </source>
</evidence>
<dbReference type="PANTHER" id="PTHR32285:SF48">
    <property type="entry name" value="PROTEIN TRICHOME BIREFRINGENCE-LIKE 19"/>
    <property type="match status" value="1"/>
</dbReference>
<feature type="domain" description="Trichome birefringence-like N-terminal" evidence="9">
    <location>
        <begin position="53"/>
        <end position="105"/>
    </location>
</feature>
<organism evidence="10 11">
    <name type="scientific">Nicotiana attenuata</name>
    <name type="common">Coyote tobacco</name>
    <dbReference type="NCBI Taxonomy" id="49451"/>
    <lineage>
        <taxon>Eukaryota</taxon>
        <taxon>Viridiplantae</taxon>
        <taxon>Streptophyta</taxon>
        <taxon>Embryophyta</taxon>
        <taxon>Tracheophyta</taxon>
        <taxon>Spermatophyta</taxon>
        <taxon>Magnoliopsida</taxon>
        <taxon>eudicotyledons</taxon>
        <taxon>Gunneridae</taxon>
        <taxon>Pentapetalae</taxon>
        <taxon>asterids</taxon>
        <taxon>lamiids</taxon>
        <taxon>Solanales</taxon>
        <taxon>Solanaceae</taxon>
        <taxon>Nicotianoideae</taxon>
        <taxon>Nicotianeae</taxon>
        <taxon>Nicotiana</taxon>
    </lineage>
</organism>
<feature type="domain" description="Trichome birefringence-like C-terminal" evidence="8">
    <location>
        <begin position="106"/>
        <end position="146"/>
    </location>
</feature>
<evidence type="ECO:0000256" key="6">
    <source>
        <dbReference type="ARBA" id="ARBA00023136"/>
    </source>
</evidence>
<keyword evidence="6 7" id="KW-0472">Membrane</keyword>
<dbReference type="STRING" id="49451.A0A314LF74"/>
<dbReference type="EMBL" id="MJEQ01000130">
    <property type="protein sequence ID" value="OIT39234.1"/>
    <property type="molecule type" value="Genomic_DNA"/>
</dbReference>
<evidence type="ECO:0000259" key="9">
    <source>
        <dbReference type="Pfam" id="PF14416"/>
    </source>
</evidence>
<dbReference type="Proteomes" id="UP000187609">
    <property type="component" value="Unassembled WGS sequence"/>
</dbReference>
<gene>
    <name evidence="10" type="primary">TBL19_1</name>
    <name evidence="10" type="ORF">A4A49_26669</name>
</gene>
<sequence>MELPFWKNFINTAQKTPRLFIIIALTLIILGFIPLYHPSYVTYIVNHHLLHAKCDIFRGKWVPNPDAPYYTNTTCLEIYDFQNCMKHGRPDTEFMKWRWKPKGCELPIFNPHQFLNMMRNKSLAFVGDSVGRNQMQSLMCLLSQVYKFRFENSKVEVVVDMIETYLLVLKFIVTC</sequence>
<dbReference type="GO" id="GO:0005794">
    <property type="term" value="C:Golgi apparatus"/>
    <property type="evidence" value="ECO:0007669"/>
    <property type="project" value="TreeGrafter"/>
</dbReference>
<proteinExistence type="inferred from homology"/>
<evidence type="ECO:0000313" key="11">
    <source>
        <dbReference type="Proteomes" id="UP000187609"/>
    </source>
</evidence>
<dbReference type="GO" id="GO:0016020">
    <property type="term" value="C:membrane"/>
    <property type="evidence" value="ECO:0007669"/>
    <property type="project" value="UniProtKB-SubCell"/>
</dbReference>
<evidence type="ECO:0000256" key="3">
    <source>
        <dbReference type="ARBA" id="ARBA00022692"/>
    </source>
</evidence>
<comment type="similarity">
    <text evidence="2">Belongs to the PC-esterase family. TBL subfamily.</text>
</comment>
<dbReference type="InterPro" id="IPR025846">
    <property type="entry name" value="TBL_N"/>
</dbReference>
<reference evidence="10" key="1">
    <citation type="submission" date="2016-11" db="EMBL/GenBank/DDBJ databases">
        <title>The genome of Nicotiana attenuata.</title>
        <authorList>
            <person name="Xu S."/>
            <person name="Brockmoeller T."/>
            <person name="Gaquerel E."/>
            <person name="Navarro A."/>
            <person name="Kuhl H."/>
            <person name="Gase K."/>
            <person name="Ling Z."/>
            <person name="Zhou W."/>
            <person name="Kreitzer C."/>
            <person name="Stanke M."/>
            <person name="Tang H."/>
            <person name="Lyons E."/>
            <person name="Pandey P."/>
            <person name="Pandey S.P."/>
            <person name="Timmermann B."/>
            <person name="Baldwin I.T."/>
        </authorList>
    </citation>
    <scope>NUCLEOTIDE SEQUENCE [LARGE SCALE GENOMIC DNA]</scope>
    <source>
        <strain evidence="10">UT</strain>
    </source>
</reference>
<evidence type="ECO:0000256" key="4">
    <source>
        <dbReference type="ARBA" id="ARBA00022968"/>
    </source>
</evidence>
<dbReference type="GO" id="GO:0016413">
    <property type="term" value="F:O-acetyltransferase activity"/>
    <property type="evidence" value="ECO:0007669"/>
    <property type="project" value="InterPro"/>
</dbReference>
<dbReference type="Gramene" id="OIT39234">
    <property type="protein sequence ID" value="OIT39234"/>
    <property type="gene ID" value="A4A49_26669"/>
</dbReference>
<comment type="subcellular location">
    <subcellularLocation>
        <location evidence="1">Membrane</location>
        <topology evidence="1">Single-pass membrane protein</topology>
    </subcellularLocation>
</comment>
<keyword evidence="4" id="KW-0735">Signal-anchor</keyword>
<dbReference type="PANTHER" id="PTHR32285">
    <property type="entry name" value="PROTEIN TRICHOME BIREFRINGENCE-LIKE 9-RELATED"/>
    <property type="match status" value="1"/>
</dbReference>
<name>A0A314LF74_NICAT</name>
<dbReference type="InterPro" id="IPR026057">
    <property type="entry name" value="TBL_C"/>
</dbReference>
<feature type="transmembrane region" description="Helical" evidence="7">
    <location>
        <begin position="20"/>
        <end position="37"/>
    </location>
</feature>
<evidence type="ECO:0000313" key="10">
    <source>
        <dbReference type="EMBL" id="OIT39234.1"/>
    </source>
</evidence>
<evidence type="ECO:0000259" key="8">
    <source>
        <dbReference type="Pfam" id="PF13839"/>
    </source>
</evidence>
<comment type="caution">
    <text evidence="10">The sequence shown here is derived from an EMBL/GenBank/DDBJ whole genome shotgun (WGS) entry which is preliminary data.</text>
</comment>
<dbReference type="Pfam" id="PF14416">
    <property type="entry name" value="PMR5N"/>
    <property type="match status" value="1"/>
</dbReference>
<accession>A0A314LF74</accession>
<dbReference type="AlphaFoldDB" id="A0A314LF74"/>
<dbReference type="Pfam" id="PF13839">
    <property type="entry name" value="PC-Esterase"/>
    <property type="match status" value="1"/>
</dbReference>
<dbReference type="InterPro" id="IPR029962">
    <property type="entry name" value="TBL"/>
</dbReference>
<keyword evidence="5 7" id="KW-1133">Transmembrane helix</keyword>
<keyword evidence="11" id="KW-1185">Reference proteome</keyword>
<protein>
    <submittedName>
        <fullName evidence="10">Protein trichome birefringence-like 19</fullName>
    </submittedName>
</protein>